<gene>
    <name evidence="3" type="ORF">GH807_13490</name>
</gene>
<dbReference type="EC" id="5.1.1.-" evidence="3"/>
<dbReference type="Gene3D" id="3.40.50.1860">
    <property type="match status" value="2"/>
</dbReference>
<dbReference type="InterPro" id="IPR033134">
    <property type="entry name" value="Asp/Glu_racemase_AS_2"/>
</dbReference>
<evidence type="ECO:0000313" key="4">
    <source>
        <dbReference type="Proteomes" id="UP000653358"/>
    </source>
</evidence>
<dbReference type="PROSITE" id="PS00924">
    <property type="entry name" value="ASP_GLU_RACEMASE_2"/>
    <property type="match status" value="1"/>
</dbReference>
<dbReference type="EMBL" id="WJBB01000020">
    <property type="protein sequence ID" value="MBC3798055.1"/>
    <property type="molecule type" value="Genomic_DNA"/>
</dbReference>
<evidence type="ECO:0000256" key="2">
    <source>
        <dbReference type="ARBA" id="ARBA00023235"/>
    </source>
</evidence>
<dbReference type="Pfam" id="PF01177">
    <property type="entry name" value="Asp_Glu_race"/>
    <property type="match status" value="1"/>
</dbReference>
<dbReference type="PANTHER" id="PTHR21198:SF7">
    <property type="entry name" value="ASPARTATE-GLUTAMATE RACEMASE FAMILY"/>
    <property type="match status" value="1"/>
</dbReference>
<comment type="caution">
    <text evidence="3">The sequence shown here is derived from an EMBL/GenBank/DDBJ whole genome shotgun (WGS) entry which is preliminary data.</text>
</comment>
<reference evidence="3 4" key="1">
    <citation type="journal article" date="2020" name="mSystems">
        <title>Defining Genomic and Predicted Metabolic Features of the Acetobacterium Genus.</title>
        <authorList>
            <person name="Ross D.E."/>
            <person name="Marshall C.W."/>
            <person name="Gulliver D."/>
            <person name="May H.D."/>
            <person name="Norman R.S."/>
        </authorList>
    </citation>
    <scope>NUCLEOTIDE SEQUENCE [LARGE SCALE GENOMIC DNA]</scope>
    <source>
        <strain evidence="3 4">DSM 9173</strain>
    </source>
</reference>
<dbReference type="NCBIfam" id="TIGR00035">
    <property type="entry name" value="asp_race"/>
    <property type="match status" value="1"/>
</dbReference>
<dbReference type="InterPro" id="IPR004380">
    <property type="entry name" value="Asp_race"/>
</dbReference>
<dbReference type="GO" id="GO:0016853">
    <property type="term" value="F:isomerase activity"/>
    <property type="evidence" value="ECO:0007669"/>
    <property type="project" value="UniProtKB-KW"/>
</dbReference>
<dbReference type="RefSeq" id="WP_148605369.1">
    <property type="nucleotide sequence ID" value="NZ_RXYB01000020.1"/>
</dbReference>
<dbReference type="InterPro" id="IPR015942">
    <property type="entry name" value="Asp/Glu/hydantoin_racemase"/>
</dbReference>
<comment type="similarity">
    <text evidence="1">Belongs to the aspartate/glutamate racemases family.</text>
</comment>
<dbReference type="SUPFAM" id="SSF53681">
    <property type="entry name" value="Aspartate/glutamate racemase"/>
    <property type="match status" value="2"/>
</dbReference>
<accession>A0ABR6WPI6</accession>
<keyword evidence="2 3" id="KW-0413">Isomerase</keyword>
<evidence type="ECO:0000313" key="3">
    <source>
        <dbReference type="EMBL" id="MBC3798055.1"/>
    </source>
</evidence>
<dbReference type="Proteomes" id="UP000653358">
    <property type="component" value="Unassembled WGS sequence"/>
</dbReference>
<organism evidence="3 4">
    <name type="scientific">Acetobacterium tundrae</name>
    <dbReference type="NCBI Taxonomy" id="132932"/>
    <lineage>
        <taxon>Bacteria</taxon>
        <taxon>Bacillati</taxon>
        <taxon>Bacillota</taxon>
        <taxon>Clostridia</taxon>
        <taxon>Eubacteriales</taxon>
        <taxon>Eubacteriaceae</taxon>
        <taxon>Acetobacterium</taxon>
    </lineage>
</organism>
<evidence type="ECO:0000256" key="1">
    <source>
        <dbReference type="ARBA" id="ARBA00007847"/>
    </source>
</evidence>
<name>A0ABR6WPI6_9FIRM</name>
<sequence length="233" mass="26694">MSRIGMIGGFGPESTLDYYRLLIETHRQKVNDGNNPEIIINSMNMSILMKLMENRDWDQLVKWLIEGIDDLYRGGADFGFISANTPHIVFDRVSERSPIPLISIVDETCRYIKKAGCRRVSLLGTSFTMQSDFYQKACHREGIEAVIPNETEQAYIQNKLMTEIELGMFRDETRRGLLGIIKRMMADDTIEGVILGCTELPLILPESQLGIPFFNTTKIHVESIIAYYRNLKY</sequence>
<dbReference type="PANTHER" id="PTHR21198">
    <property type="entry name" value="GLUTAMATE RACEMASE"/>
    <property type="match status" value="1"/>
</dbReference>
<proteinExistence type="inferred from homology"/>
<keyword evidence="4" id="KW-1185">Reference proteome</keyword>
<dbReference type="InterPro" id="IPR001920">
    <property type="entry name" value="Asp/Glu_race"/>
</dbReference>
<protein>
    <submittedName>
        <fullName evidence="3">Amino acid racemase</fullName>
        <ecNumber evidence="3">5.1.1.-</ecNumber>
    </submittedName>
</protein>